<dbReference type="PANTHER" id="PTHR11640">
    <property type="entry name" value="NEPHRIN"/>
    <property type="match status" value="1"/>
</dbReference>
<dbReference type="PRINTS" id="PR01838">
    <property type="entry name" value="NCAMFAMILY"/>
</dbReference>
<reference evidence="12 13" key="2">
    <citation type="submission" date="2017-04" db="EMBL/GenBank/DDBJ databases">
        <title>CpG methylation of centromeres and impact of large insertions on vertebrate speciation.</title>
        <authorList>
            <person name="Ichikawa K."/>
            <person name="Yoshimura J."/>
            <person name="Morishita S."/>
        </authorList>
    </citation>
    <scope>NUCLEOTIDE SEQUENCE</scope>
    <source>
        <strain evidence="12 13">HSOK</strain>
    </source>
</reference>
<dbReference type="AlphaFoldDB" id="A0A3P9IHB2"/>
<dbReference type="InterPro" id="IPR009138">
    <property type="entry name" value="Neural_cell_adh"/>
</dbReference>
<dbReference type="SMART" id="SM00409">
    <property type="entry name" value="IG"/>
    <property type="match status" value="6"/>
</dbReference>
<evidence type="ECO:0000256" key="5">
    <source>
        <dbReference type="ARBA" id="ARBA00023136"/>
    </source>
</evidence>
<evidence type="ECO:0000256" key="4">
    <source>
        <dbReference type="ARBA" id="ARBA00022989"/>
    </source>
</evidence>
<evidence type="ECO:0000256" key="6">
    <source>
        <dbReference type="ARBA" id="ARBA00023157"/>
    </source>
</evidence>
<dbReference type="InterPro" id="IPR013783">
    <property type="entry name" value="Ig-like_fold"/>
</dbReference>
<dbReference type="Pfam" id="PF07679">
    <property type="entry name" value="I-set"/>
    <property type="match status" value="1"/>
</dbReference>
<feature type="domain" description="Ig-like" evidence="11">
    <location>
        <begin position="248"/>
        <end position="330"/>
    </location>
</feature>
<dbReference type="Pfam" id="PF13895">
    <property type="entry name" value="Ig_2"/>
    <property type="match status" value="1"/>
</dbReference>
<keyword evidence="6" id="KW-1015">Disulfide bond</keyword>
<dbReference type="Proteomes" id="UP000265200">
    <property type="component" value="Chromosome 4"/>
</dbReference>
<dbReference type="GO" id="GO:0005886">
    <property type="term" value="C:plasma membrane"/>
    <property type="evidence" value="ECO:0007669"/>
    <property type="project" value="UniProtKB-ARBA"/>
</dbReference>
<accession>A0A3P9IHB2</accession>
<keyword evidence="5 9" id="KW-0472">Membrane</keyword>
<feature type="domain" description="Ig-like" evidence="11">
    <location>
        <begin position="708"/>
        <end position="790"/>
    </location>
</feature>
<reference key="1">
    <citation type="journal article" date="2007" name="Nature">
        <title>The medaka draft genome and insights into vertebrate genome evolution.</title>
        <authorList>
            <person name="Kasahara M."/>
            <person name="Naruse K."/>
            <person name="Sasaki S."/>
            <person name="Nakatani Y."/>
            <person name="Qu W."/>
            <person name="Ahsan B."/>
            <person name="Yamada T."/>
            <person name="Nagayasu Y."/>
            <person name="Doi K."/>
            <person name="Kasai Y."/>
            <person name="Jindo T."/>
            <person name="Kobayashi D."/>
            <person name="Shimada A."/>
            <person name="Toyoda A."/>
            <person name="Kuroki Y."/>
            <person name="Fujiyama A."/>
            <person name="Sasaki T."/>
            <person name="Shimizu A."/>
            <person name="Asakawa S."/>
            <person name="Shimizu N."/>
            <person name="Hashimoto S."/>
            <person name="Yang J."/>
            <person name="Lee Y."/>
            <person name="Matsushima K."/>
            <person name="Sugano S."/>
            <person name="Sakaizumi M."/>
            <person name="Narita T."/>
            <person name="Ohishi K."/>
            <person name="Haga S."/>
            <person name="Ohta F."/>
            <person name="Nomoto H."/>
            <person name="Nogata K."/>
            <person name="Morishita T."/>
            <person name="Endo T."/>
            <person name="Shin-I T."/>
            <person name="Takeda H."/>
            <person name="Morishita S."/>
            <person name="Kohara Y."/>
        </authorList>
    </citation>
    <scope>NUCLEOTIDE SEQUENCE [LARGE SCALE GENOMIC DNA]</scope>
    <source>
        <strain>Hd-rR</strain>
    </source>
</reference>
<organism evidence="12 13">
    <name type="scientific">Oryzias latipes</name>
    <name type="common">Japanese rice fish</name>
    <name type="synonym">Japanese killifish</name>
    <dbReference type="NCBI Taxonomy" id="8090"/>
    <lineage>
        <taxon>Eukaryota</taxon>
        <taxon>Metazoa</taxon>
        <taxon>Chordata</taxon>
        <taxon>Craniata</taxon>
        <taxon>Vertebrata</taxon>
        <taxon>Euteleostomi</taxon>
        <taxon>Actinopterygii</taxon>
        <taxon>Neopterygii</taxon>
        <taxon>Teleostei</taxon>
        <taxon>Neoteleostei</taxon>
        <taxon>Acanthomorphata</taxon>
        <taxon>Ovalentaria</taxon>
        <taxon>Atherinomorphae</taxon>
        <taxon>Beloniformes</taxon>
        <taxon>Adrianichthyidae</taxon>
        <taxon>Oryziinae</taxon>
        <taxon>Oryzias</taxon>
    </lineage>
</organism>
<feature type="signal peptide" evidence="10">
    <location>
        <begin position="1"/>
        <end position="24"/>
    </location>
</feature>
<dbReference type="GO" id="GO:0007155">
    <property type="term" value="P:cell adhesion"/>
    <property type="evidence" value="ECO:0007669"/>
    <property type="project" value="InterPro"/>
</dbReference>
<keyword evidence="2 9" id="KW-0812">Transmembrane</keyword>
<evidence type="ECO:0000256" key="8">
    <source>
        <dbReference type="ARBA" id="ARBA00023319"/>
    </source>
</evidence>
<dbReference type="PROSITE" id="PS50835">
    <property type="entry name" value="IG_LIKE"/>
    <property type="match status" value="8"/>
</dbReference>
<evidence type="ECO:0000259" key="11">
    <source>
        <dbReference type="PROSITE" id="PS50835"/>
    </source>
</evidence>
<dbReference type="Gene3D" id="2.60.40.10">
    <property type="entry name" value="Immunoglobulins"/>
    <property type="match status" value="8"/>
</dbReference>
<dbReference type="InterPro" id="IPR003599">
    <property type="entry name" value="Ig_sub"/>
</dbReference>
<feature type="domain" description="Ig-like" evidence="11">
    <location>
        <begin position="424"/>
        <end position="511"/>
    </location>
</feature>
<dbReference type="InterPro" id="IPR013098">
    <property type="entry name" value="Ig_I-set"/>
</dbReference>
<evidence type="ECO:0000256" key="1">
    <source>
        <dbReference type="ARBA" id="ARBA00004479"/>
    </source>
</evidence>
<reference evidence="12" key="4">
    <citation type="submission" date="2025-09" db="UniProtKB">
        <authorList>
            <consortium name="Ensembl"/>
        </authorList>
    </citation>
    <scope>IDENTIFICATION</scope>
    <source>
        <strain evidence="12">HSOK</strain>
    </source>
</reference>
<dbReference type="SMART" id="SM00408">
    <property type="entry name" value="IGc2"/>
    <property type="match status" value="5"/>
</dbReference>
<keyword evidence="4 9" id="KW-1133">Transmembrane helix</keyword>
<keyword evidence="3 10" id="KW-0732">Signal</keyword>
<protein>
    <submittedName>
        <fullName evidence="12">Vascular cell adhesion molecule 1b</fullName>
    </submittedName>
</protein>
<evidence type="ECO:0000256" key="7">
    <source>
        <dbReference type="ARBA" id="ARBA00023180"/>
    </source>
</evidence>
<proteinExistence type="predicted"/>
<dbReference type="Pfam" id="PF13927">
    <property type="entry name" value="Ig_3"/>
    <property type="match status" value="3"/>
</dbReference>
<dbReference type="InterPro" id="IPR003598">
    <property type="entry name" value="Ig_sub2"/>
</dbReference>
<evidence type="ECO:0000256" key="3">
    <source>
        <dbReference type="ARBA" id="ARBA00022729"/>
    </source>
</evidence>
<feature type="transmembrane region" description="Helical" evidence="9">
    <location>
        <begin position="802"/>
        <end position="823"/>
    </location>
</feature>
<evidence type="ECO:0000256" key="9">
    <source>
        <dbReference type="SAM" id="Phobius"/>
    </source>
</evidence>
<feature type="domain" description="Ig-like" evidence="11">
    <location>
        <begin position="25"/>
        <end position="111"/>
    </location>
</feature>
<dbReference type="Ensembl" id="ENSORLT00015028101.1">
    <property type="protein sequence ID" value="ENSORLP00015019215.1"/>
    <property type="gene ID" value="ENSORLG00015020285.1"/>
</dbReference>
<feature type="domain" description="Ig-like" evidence="11">
    <location>
        <begin position="335"/>
        <end position="419"/>
    </location>
</feature>
<dbReference type="InterPro" id="IPR036179">
    <property type="entry name" value="Ig-like_dom_sf"/>
</dbReference>
<keyword evidence="7" id="KW-0325">Glycoprotein</keyword>
<comment type="subcellular location">
    <subcellularLocation>
        <location evidence="1">Membrane</location>
        <topology evidence="1">Single-pass type I membrane protein</topology>
    </subcellularLocation>
</comment>
<evidence type="ECO:0000256" key="10">
    <source>
        <dbReference type="SAM" id="SignalP"/>
    </source>
</evidence>
<feature type="domain" description="Ig-like" evidence="11">
    <location>
        <begin position="516"/>
        <end position="608"/>
    </location>
</feature>
<evidence type="ECO:0000313" key="12">
    <source>
        <dbReference type="Ensembl" id="ENSORLP00015019215.1"/>
    </source>
</evidence>
<evidence type="ECO:0000256" key="2">
    <source>
        <dbReference type="ARBA" id="ARBA00022692"/>
    </source>
</evidence>
<dbReference type="SUPFAM" id="SSF48726">
    <property type="entry name" value="Immunoglobulin"/>
    <property type="match status" value="8"/>
</dbReference>
<dbReference type="InterPro" id="IPR007110">
    <property type="entry name" value="Ig-like_dom"/>
</dbReference>
<feature type="domain" description="Ig-like" evidence="11">
    <location>
        <begin position="116"/>
        <end position="194"/>
    </location>
</feature>
<dbReference type="InterPro" id="IPR051275">
    <property type="entry name" value="Cell_adhesion_signaling"/>
</dbReference>
<reference evidence="12" key="3">
    <citation type="submission" date="2025-08" db="UniProtKB">
        <authorList>
            <consortium name="Ensembl"/>
        </authorList>
    </citation>
    <scope>IDENTIFICATION</scope>
    <source>
        <strain evidence="12">HSOK</strain>
    </source>
</reference>
<feature type="domain" description="Ig-like" evidence="11">
    <location>
        <begin position="617"/>
        <end position="705"/>
    </location>
</feature>
<feature type="chain" id="PRO_5018267000" evidence="10">
    <location>
        <begin position="25"/>
        <end position="847"/>
    </location>
</feature>
<sequence>MDLHSRLVQLVSVIVLVSSWCVQGLHVSLFPRDPLLRLGEHQQLLCWVEDCPVKPTLFWSSLEDHPLSALRSSNLTHSVLTLDPVGREHEGSLLCSVTCGEEKRQLQTSVRVYSFPSAPVIAGQDQLKLGVESALTCHVPDIYPTAHLNLTWVRGDTVLMSGTSGPLEYRFTPQKQDSGGSITCRATLEMEKLSDPNRTRETTVLLNVLCEFSSWFESGPLKSFSPLSNLAQSNLRADYSPSPPSDAPVVVTISERVEVMANSSLTLNCSAEGNPDPRITWSFKTADGWSVRNSEAGRLFMPMASLSEDGLYRCEARNKEGNSSATVVVNVFAPPTNTSLSVSPGEDVVEGQKVTFTCSSDGAPPPKLLLKKGEGVVQLHKDGSPLTFSIRSAALEDSASYLCEASNKHGSQAVSSFVTIRAHPLQVEAKPLVSAERGSALTLTCRASGCHHPLTLLWRKMDQNQTVLQRTQQQDAQSELRLQELDLQDQGGYSCEAECDSVIRTTDIHVQVYSFPSDPILEDPGPILLGQKVTFHCNMTNVFTPHQLRVRWLRKNHALMTETFSFSGSLQNISSSLEQQVEEDHMNVTCSVELLTESKDVLRSRRTSVPLQVHYPPRMMSLSTNPGEEVLEGQRVTFTCRADGAPPPTLVIKKKGEELHVNSPTSPSLLTFDISSVVLEDSAQYQCDAFNQYGNQSVSNEIKVKAPPRNTTVLILPSSVVQEGQNVTVCCQTISYPPSAVTLKKMTNGTVLSSSNGTFLLVNVTARDSGLYQVNVTNDLGYQIKVFSISVRESSRRLPPRLGVIVICVVCVTAGLATSALLLEYVRRSRKKGFYQLPQSAPPSTRG</sequence>
<evidence type="ECO:0000313" key="13">
    <source>
        <dbReference type="Proteomes" id="UP000265200"/>
    </source>
</evidence>
<keyword evidence="8" id="KW-0393">Immunoglobulin domain</keyword>
<dbReference type="PANTHER" id="PTHR11640:SF158">
    <property type="entry name" value="V-SET AND IMMUNOGLOBULIN DOMAIN-CONTAINING PROTEIN 10-LIKE 2"/>
    <property type="match status" value="1"/>
</dbReference>
<name>A0A3P9IHB2_ORYLA</name>